<sequence>MALDDYQRMRDFAATPEPSGKARRKTGKAQALQYCIQKHDATRLHYDFRLELEGTLKSWAIPKGPSLDPGVRRLAVHVEDHPLEYATFEGTIPAGHYGAGDVIVWDRGVWIPQGDPQEGYRKGKLKFSLEGEKLAGSWNLVRTHMDGKEEQWFLIKSRDEAAREEGEYDVVTAEPNSVLSDRTLVPRKRGAAKARVAEVPAKPVKAPAKKRAPRRQSQAAKLEGAVPDEFPETFKPQLATLVDAVPSGDWRYEIKFDGYRMLARVDAGKVALFTRNGHDWTAKMPQQAAALAGLGLESGWLDGEVVVPNEEGAPDFQALQNAFEAGRSGSILYYLFDVPYLNGMDLRDVPLEQRRAALREVLEGSDSELLRFSEDFTEQPDSILESACQMKLEGLIGKRAGSSYTSRRSSSWVKIKCSNRQEFIIVGYTEPKGTRTGFGALLLGLHDDSGKLFYAGKVGTGFNQATLKSLHKQLKKLETDKSPLATAAPAADVRGAQWLKPELMCEVAYAEMTRQGVVRHSVFHGLRSDKPADAITHERAKPASRSSKAEQRQTDPIGSGRIKISSPERIIDPSSGITKIELARFYAQIAPWALPQLRARPLALVRAPEGITGELFFQKHADKLAIPHITQLDPALDPKHGALLVIDSAEALVGAAQMGTIELHSWNAIAPELEHPDRFVLDLDPDPALPWKSMLEATQLTQTLLDEIGLASFLKTSGGKGIHIVVPLDPVHGWSEVKAFSQAIAKYLAKLLPSHFSAVSGPKNRVGRIFIDYLRNSRGASTVAPYSVRAREGLPVSVPIHREELADLKGANLWTVRNLLERLQELGDDDPWADMTRIRQTITAQMRERLGMPA</sequence>
<keyword evidence="8" id="KW-0547">Nucleotide-binding</keyword>
<keyword evidence="3 23" id="KW-0436">Ligase</keyword>
<evidence type="ECO:0000259" key="22">
    <source>
        <dbReference type="PROSITE" id="PS50160"/>
    </source>
</evidence>
<dbReference type="NCBIfam" id="NF004628">
    <property type="entry name" value="PRK05972.1"/>
    <property type="match status" value="1"/>
</dbReference>
<dbReference type="InterPro" id="IPR012310">
    <property type="entry name" value="DNA_ligase_ATP-dep_cent"/>
</dbReference>
<evidence type="ECO:0000313" key="24">
    <source>
        <dbReference type="Proteomes" id="UP000025238"/>
    </source>
</evidence>
<evidence type="ECO:0000256" key="5">
    <source>
        <dbReference type="ARBA" id="ARBA00022695"/>
    </source>
</evidence>
<keyword evidence="14" id="KW-0238">DNA-binding</keyword>
<evidence type="ECO:0000256" key="10">
    <source>
        <dbReference type="ARBA" id="ARBA00022801"/>
    </source>
</evidence>
<comment type="cofactor">
    <cofactor evidence="1">
        <name>Mn(2+)</name>
        <dbReference type="ChEBI" id="CHEBI:29035"/>
    </cofactor>
</comment>
<dbReference type="PROSITE" id="PS50160">
    <property type="entry name" value="DNA_LIGASE_A3"/>
    <property type="match status" value="1"/>
</dbReference>
<dbReference type="NCBIfam" id="TIGR02776">
    <property type="entry name" value="NHEJ_ligase_prk"/>
    <property type="match status" value="1"/>
</dbReference>
<feature type="domain" description="ATP-dependent DNA ligase family profile" evidence="22">
    <location>
        <begin position="324"/>
        <end position="416"/>
    </location>
</feature>
<keyword evidence="5" id="KW-0548">Nucleotidyltransferase</keyword>
<evidence type="ECO:0000256" key="9">
    <source>
        <dbReference type="ARBA" id="ARBA00022763"/>
    </source>
</evidence>
<dbReference type="SUPFAM" id="SSF50249">
    <property type="entry name" value="Nucleic acid-binding proteins"/>
    <property type="match status" value="1"/>
</dbReference>
<dbReference type="InterPro" id="IPR052171">
    <property type="entry name" value="NHEJ_LigD"/>
</dbReference>
<dbReference type="CDD" id="cd04862">
    <property type="entry name" value="PaeLigD_Pol_like"/>
    <property type="match status" value="1"/>
</dbReference>
<name>A0A023WTK2_STUST</name>
<dbReference type="Gene3D" id="3.90.920.10">
    <property type="entry name" value="DNA primase, PRIM domain"/>
    <property type="match status" value="1"/>
</dbReference>
<protein>
    <recommendedName>
        <fullName evidence="2">DNA ligase (ATP)</fullName>
        <ecNumber evidence="2">6.5.1.1</ecNumber>
    </recommendedName>
    <alternativeName>
        <fullName evidence="19">NHEJ DNA polymerase</fullName>
    </alternativeName>
</protein>
<evidence type="ECO:0000313" key="23">
    <source>
        <dbReference type="EMBL" id="AHY43020.1"/>
    </source>
</evidence>
<feature type="region of interest" description="Disordered" evidence="21">
    <location>
        <begin position="199"/>
        <end position="221"/>
    </location>
</feature>
<keyword evidence="4" id="KW-0808">Transferase</keyword>
<dbReference type="EC" id="6.5.1.1" evidence="2"/>
<gene>
    <name evidence="23" type="primary">ligD</name>
    <name evidence="23" type="ORF">UIB01_11265</name>
</gene>
<dbReference type="InterPro" id="IPR014144">
    <property type="entry name" value="LigD_PE_domain"/>
</dbReference>
<evidence type="ECO:0000256" key="3">
    <source>
        <dbReference type="ARBA" id="ARBA00022598"/>
    </source>
</evidence>
<dbReference type="Pfam" id="PF04679">
    <property type="entry name" value="DNA_ligase_A_C"/>
    <property type="match status" value="1"/>
</dbReference>
<evidence type="ECO:0000256" key="13">
    <source>
        <dbReference type="ARBA" id="ARBA00022932"/>
    </source>
</evidence>
<keyword evidence="11" id="KW-0269">Exonuclease</keyword>
<keyword evidence="7" id="KW-0479">Metal-binding</keyword>
<dbReference type="PANTHER" id="PTHR42705">
    <property type="entry name" value="BIFUNCTIONAL NON-HOMOLOGOUS END JOINING PROTEIN LIGD"/>
    <property type="match status" value="1"/>
</dbReference>
<keyword evidence="15" id="KW-0233">DNA recombination</keyword>
<evidence type="ECO:0000256" key="4">
    <source>
        <dbReference type="ARBA" id="ARBA00022679"/>
    </source>
</evidence>
<keyword evidence="18" id="KW-0511">Multifunctional enzyme</keyword>
<dbReference type="Gene3D" id="3.30.470.30">
    <property type="entry name" value="DNA ligase/mRNA capping enzyme"/>
    <property type="match status" value="1"/>
</dbReference>
<evidence type="ECO:0000256" key="8">
    <source>
        <dbReference type="ARBA" id="ARBA00022741"/>
    </source>
</evidence>
<proteinExistence type="predicted"/>
<keyword evidence="10" id="KW-0378">Hydrolase</keyword>
<evidence type="ECO:0000256" key="11">
    <source>
        <dbReference type="ARBA" id="ARBA00022839"/>
    </source>
</evidence>
<evidence type="ECO:0000256" key="21">
    <source>
        <dbReference type="SAM" id="MobiDB-lite"/>
    </source>
</evidence>
<evidence type="ECO:0000256" key="18">
    <source>
        <dbReference type="ARBA" id="ARBA00023268"/>
    </source>
</evidence>
<feature type="compositionally biased region" description="Basic and acidic residues" evidence="21">
    <location>
        <begin position="529"/>
        <end position="553"/>
    </location>
</feature>
<evidence type="ECO:0000256" key="19">
    <source>
        <dbReference type="ARBA" id="ARBA00029943"/>
    </source>
</evidence>
<dbReference type="AlphaFoldDB" id="A0A023WTK2"/>
<evidence type="ECO:0000256" key="16">
    <source>
        <dbReference type="ARBA" id="ARBA00023204"/>
    </source>
</evidence>
<dbReference type="GO" id="GO:0005524">
    <property type="term" value="F:ATP binding"/>
    <property type="evidence" value="ECO:0007669"/>
    <property type="project" value="UniProtKB-KW"/>
</dbReference>
<evidence type="ECO:0000256" key="6">
    <source>
        <dbReference type="ARBA" id="ARBA00022722"/>
    </source>
</evidence>
<dbReference type="InterPro" id="IPR014145">
    <property type="entry name" value="LigD_pol_dom"/>
</dbReference>
<evidence type="ECO:0000256" key="12">
    <source>
        <dbReference type="ARBA" id="ARBA00022840"/>
    </source>
</evidence>
<dbReference type="PATRIC" id="fig|316.97.peg.2255"/>
<keyword evidence="13" id="KW-0239">DNA-directed DNA polymerase</keyword>
<dbReference type="GO" id="GO:0003677">
    <property type="term" value="F:DNA binding"/>
    <property type="evidence" value="ECO:0007669"/>
    <property type="project" value="UniProtKB-KW"/>
</dbReference>
<evidence type="ECO:0000256" key="14">
    <source>
        <dbReference type="ARBA" id="ARBA00023125"/>
    </source>
</evidence>
<dbReference type="EMBL" id="CP007509">
    <property type="protein sequence ID" value="AHY43020.1"/>
    <property type="molecule type" value="Genomic_DNA"/>
</dbReference>
<evidence type="ECO:0000256" key="2">
    <source>
        <dbReference type="ARBA" id="ARBA00012727"/>
    </source>
</evidence>
<dbReference type="NCBIfam" id="TIGR02777">
    <property type="entry name" value="LigD_PE_dom"/>
    <property type="match status" value="1"/>
</dbReference>
<comment type="catalytic activity">
    <reaction evidence="20">
        <text>ATP + (deoxyribonucleotide)n-3'-hydroxyl + 5'-phospho-(deoxyribonucleotide)m = (deoxyribonucleotide)n+m + AMP + diphosphate.</text>
        <dbReference type="EC" id="6.5.1.1"/>
    </reaction>
</comment>
<dbReference type="GO" id="GO:0046872">
    <property type="term" value="F:metal ion binding"/>
    <property type="evidence" value="ECO:0007669"/>
    <property type="project" value="UniProtKB-KW"/>
</dbReference>
<dbReference type="PANTHER" id="PTHR42705:SF2">
    <property type="entry name" value="BIFUNCTIONAL NON-HOMOLOGOUS END JOINING PROTEIN LIGD"/>
    <property type="match status" value="1"/>
</dbReference>
<dbReference type="SUPFAM" id="SSF56091">
    <property type="entry name" value="DNA ligase/mRNA capping enzyme, catalytic domain"/>
    <property type="match status" value="1"/>
</dbReference>
<dbReference type="Proteomes" id="UP000025238">
    <property type="component" value="Chromosome"/>
</dbReference>
<dbReference type="CDD" id="cd07971">
    <property type="entry name" value="OBF_DNA_ligase_LigD"/>
    <property type="match status" value="1"/>
</dbReference>
<organism evidence="23 24">
    <name type="scientific">Stutzerimonas stutzeri</name>
    <name type="common">Pseudomonas stutzeri</name>
    <dbReference type="NCBI Taxonomy" id="316"/>
    <lineage>
        <taxon>Bacteria</taxon>
        <taxon>Pseudomonadati</taxon>
        <taxon>Pseudomonadota</taxon>
        <taxon>Gammaproteobacteria</taxon>
        <taxon>Pseudomonadales</taxon>
        <taxon>Pseudomonadaceae</taxon>
        <taxon>Stutzerimonas</taxon>
    </lineage>
</organism>
<keyword evidence="16" id="KW-0234">DNA repair</keyword>
<feature type="region of interest" description="Disordered" evidence="21">
    <location>
        <begin position="529"/>
        <end position="565"/>
    </location>
</feature>
<dbReference type="GO" id="GO:0006281">
    <property type="term" value="P:DNA repair"/>
    <property type="evidence" value="ECO:0007669"/>
    <property type="project" value="UniProtKB-KW"/>
</dbReference>
<accession>A0A023WTK2</accession>
<evidence type="ECO:0000256" key="17">
    <source>
        <dbReference type="ARBA" id="ARBA00023211"/>
    </source>
</evidence>
<keyword evidence="6" id="KW-0540">Nuclease</keyword>
<evidence type="ECO:0000256" key="7">
    <source>
        <dbReference type="ARBA" id="ARBA00022723"/>
    </source>
</evidence>
<keyword evidence="9" id="KW-0227">DNA damage</keyword>
<dbReference type="Gene3D" id="2.40.50.140">
    <property type="entry name" value="Nucleic acid-binding proteins"/>
    <property type="match status" value="1"/>
</dbReference>
<dbReference type="InterPro" id="IPR014143">
    <property type="entry name" value="NHEJ_ligase_prk"/>
</dbReference>
<dbReference type="GO" id="GO:0006310">
    <property type="term" value="P:DNA recombination"/>
    <property type="evidence" value="ECO:0007669"/>
    <property type="project" value="UniProtKB-KW"/>
</dbReference>
<dbReference type="InterPro" id="IPR012309">
    <property type="entry name" value="DNA_ligase_ATP-dep_C"/>
</dbReference>
<dbReference type="Pfam" id="PF13298">
    <property type="entry name" value="LigD_N"/>
    <property type="match status" value="1"/>
</dbReference>
<dbReference type="GO" id="GO:0003910">
    <property type="term" value="F:DNA ligase (ATP) activity"/>
    <property type="evidence" value="ECO:0007669"/>
    <property type="project" value="UniProtKB-EC"/>
</dbReference>
<evidence type="ECO:0000256" key="15">
    <source>
        <dbReference type="ARBA" id="ARBA00023172"/>
    </source>
</evidence>
<keyword evidence="12" id="KW-0067">ATP-binding</keyword>
<dbReference type="NCBIfam" id="TIGR02779">
    <property type="entry name" value="NHEJ_ligase_lig"/>
    <property type="match status" value="1"/>
</dbReference>
<dbReference type="InterPro" id="IPR014146">
    <property type="entry name" value="LigD_ligase_dom"/>
</dbReference>
<keyword evidence="17" id="KW-0464">Manganese</keyword>
<dbReference type="Gene3D" id="3.30.1490.70">
    <property type="match status" value="1"/>
</dbReference>
<reference evidence="23 24" key="1">
    <citation type="submission" date="2014-03" db="EMBL/GenBank/DDBJ databases">
        <title>Complete genome sequence of Pseudomonas stutzeri 19SMN4.</title>
        <authorList>
            <person name="Brunet-Galmes I."/>
            <person name="Nogales B."/>
            <person name="Busquets A."/>
            <person name="Pena A."/>
            <person name="Gomila M."/>
            <person name="Garcia-Valdes E."/>
            <person name="Lalucat J."/>
            <person name="Bennasar A."/>
            <person name="Bosch R."/>
        </authorList>
    </citation>
    <scope>NUCLEOTIDE SEQUENCE [LARGE SCALE GENOMIC DNA]</scope>
    <source>
        <strain evidence="23 24">19SMN4</strain>
    </source>
</reference>
<evidence type="ECO:0000256" key="20">
    <source>
        <dbReference type="ARBA" id="ARBA00034003"/>
    </source>
</evidence>
<dbReference type="Pfam" id="PF01068">
    <property type="entry name" value="DNA_ligase_A_M"/>
    <property type="match status" value="1"/>
</dbReference>
<dbReference type="Pfam" id="PF21686">
    <property type="entry name" value="LigD_Prim-Pol"/>
    <property type="match status" value="1"/>
</dbReference>
<dbReference type="InterPro" id="IPR012340">
    <property type="entry name" value="NA-bd_OB-fold"/>
</dbReference>
<dbReference type="KEGG" id="pstu:UIB01_11265"/>
<dbReference type="GO" id="GO:0003887">
    <property type="term" value="F:DNA-directed DNA polymerase activity"/>
    <property type="evidence" value="ECO:0007669"/>
    <property type="project" value="UniProtKB-KW"/>
</dbReference>
<evidence type="ECO:0000256" key="1">
    <source>
        <dbReference type="ARBA" id="ARBA00001936"/>
    </source>
</evidence>
<dbReference type="InterPro" id="IPR033651">
    <property type="entry name" value="PaeLigD_Pol-like"/>
</dbReference>
<dbReference type="CDD" id="cd07906">
    <property type="entry name" value="Adenylation_DNA_ligase_LigD_LigC"/>
    <property type="match status" value="1"/>
</dbReference>
<dbReference type="GO" id="GO:0004527">
    <property type="term" value="F:exonuclease activity"/>
    <property type="evidence" value="ECO:0007669"/>
    <property type="project" value="UniProtKB-KW"/>
</dbReference>
<dbReference type="NCBIfam" id="TIGR02778">
    <property type="entry name" value="ligD_pol"/>
    <property type="match status" value="1"/>
</dbReference>